<feature type="compositionally biased region" description="Acidic residues" evidence="7">
    <location>
        <begin position="205"/>
        <end position="218"/>
    </location>
</feature>
<dbReference type="EMBL" id="BTGU01000008">
    <property type="protein sequence ID" value="GMN38676.1"/>
    <property type="molecule type" value="Genomic_DNA"/>
</dbReference>
<comment type="caution">
    <text evidence="10">The sequence shown here is derived from an EMBL/GenBank/DDBJ whole genome shotgun (WGS) entry which is preliminary data.</text>
</comment>
<sequence>MGRNAERDMLVEALSSHLNTIRETLLFSDQTPASTLKKVPWEEVIKMGDNVSKQATVAGMLWTGNGPRAIEVEENMKSYFNMLVGFLLLSHGSTVGAGPTLSCFVRQAVQKIADCSYKLFEAPISSFGKHKENEPPIPQLVGAVWAACSGLEKIPTTNIAAIGRVMTRVAVSMKDVLREMKELKPASTSSKDETSDQTSTRAESEAQDDDDFSGDDFGNDLSPEEMKVAHSAIAVVSEALVVVKELMRSITGLLKLESRNDNGDFVDSLEKLLIQCKGIGTEIDEIGASLYPPQDVDLIKVALEKISGMVDDMEKEMASLPGTSEAFLQSCSCLKGSLTQLKSELGCSDPSDLAAEMKNVDLNN</sequence>
<feature type="region of interest" description="Disordered" evidence="7">
    <location>
        <begin position="182"/>
        <end position="221"/>
    </location>
</feature>
<organism evidence="10 11">
    <name type="scientific">Ficus carica</name>
    <name type="common">Common fig</name>
    <dbReference type="NCBI Taxonomy" id="3494"/>
    <lineage>
        <taxon>Eukaryota</taxon>
        <taxon>Viridiplantae</taxon>
        <taxon>Streptophyta</taxon>
        <taxon>Embryophyta</taxon>
        <taxon>Tracheophyta</taxon>
        <taxon>Spermatophyta</taxon>
        <taxon>Magnoliopsida</taxon>
        <taxon>eudicotyledons</taxon>
        <taxon>Gunneridae</taxon>
        <taxon>Pentapetalae</taxon>
        <taxon>rosids</taxon>
        <taxon>fabids</taxon>
        <taxon>Rosales</taxon>
        <taxon>Moraceae</taxon>
        <taxon>Ficeae</taxon>
        <taxon>Ficus</taxon>
    </lineage>
</organism>
<dbReference type="PANTHER" id="PTHR15492:SF1">
    <property type="entry name" value="CYCLIN-D1-BINDING PROTEIN 1"/>
    <property type="match status" value="1"/>
</dbReference>
<feature type="domain" description="Cyclin-D1-binding protein 1-like N-terminal" evidence="8">
    <location>
        <begin position="43"/>
        <end position="185"/>
    </location>
</feature>
<evidence type="ECO:0000256" key="6">
    <source>
        <dbReference type="ARBA" id="ARBA00023306"/>
    </source>
</evidence>
<dbReference type="InterPro" id="IPR049317">
    <property type="entry name" value="GCIP-like_N"/>
</dbReference>
<keyword evidence="4" id="KW-0963">Cytoplasm</keyword>
<keyword evidence="11" id="KW-1185">Reference proteome</keyword>
<evidence type="ECO:0000256" key="1">
    <source>
        <dbReference type="ARBA" id="ARBA00004123"/>
    </source>
</evidence>
<evidence type="ECO:0000313" key="10">
    <source>
        <dbReference type="EMBL" id="GMN38676.1"/>
    </source>
</evidence>
<dbReference type="GO" id="GO:0005634">
    <property type="term" value="C:nucleus"/>
    <property type="evidence" value="ECO:0007669"/>
    <property type="project" value="UniProtKB-SubCell"/>
</dbReference>
<protein>
    <submittedName>
        <fullName evidence="10">Uncharacterized protein</fullName>
    </submittedName>
</protein>
<comment type="similarity">
    <text evidence="3">Belongs to the CCNDBP1 family.</text>
</comment>
<reference evidence="10" key="1">
    <citation type="submission" date="2023-07" db="EMBL/GenBank/DDBJ databases">
        <title>draft genome sequence of fig (Ficus carica).</title>
        <authorList>
            <person name="Takahashi T."/>
            <person name="Nishimura K."/>
        </authorList>
    </citation>
    <scope>NUCLEOTIDE SEQUENCE</scope>
</reference>
<evidence type="ECO:0000256" key="7">
    <source>
        <dbReference type="SAM" id="MobiDB-lite"/>
    </source>
</evidence>
<feature type="compositionally biased region" description="Basic and acidic residues" evidence="7">
    <location>
        <begin position="182"/>
        <end position="194"/>
    </location>
</feature>
<evidence type="ECO:0000259" key="9">
    <source>
        <dbReference type="Pfam" id="PF20936"/>
    </source>
</evidence>
<evidence type="ECO:0000256" key="3">
    <source>
        <dbReference type="ARBA" id="ARBA00008940"/>
    </source>
</evidence>
<dbReference type="Proteomes" id="UP001187192">
    <property type="component" value="Unassembled WGS sequence"/>
</dbReference>
<gene>
    <name evidence="10" type="ORF">TIFTF001_007905</name>
</gene>
<accession>A0AA88AE59</accession>
<dbReference type="Pfam" id="PF20936">
    <property type="entry name" value="GCIP_C"/>
    <property type="match status" value="1"/>
</dbReference>
<dbReference type="Gene3D" id="1.20.1410.10">
    <property type="entry name" value="I/LWEQ domain"/>
    <property type="match status" value="1"/>
</dbReference>
<feature type="domain" description="Cyclin-D1-binding protein 1-like C-terminal" evidence="9">
    <location>
        <begin position="208"/>
        <end position="315"/>
    </location>
</feature>
<evidence type="ECO:0000259" key="8">
    <source>
        <dbReference type="Pfam" id="PF13324"/>
    </source>
</evidence>
<comment type="subcellular location">
    <subcellularLocation>
        <location evidence="2">Cytoplasm</location>
    </subcellularLocation>
    <subcellularLocation>
        <location evidence="1">Nucleus</location>
    </subcellularLocation>
</comment>
<keyword evidence="6" id="KW-0131">Cell cycle</keyword>
<dbReference type="InterPro" id="IPR026907">
    <property type="entry name" value="GCIP-like"/>
</dbReference>
<evidence type="ECO:0000256" key="4">
    <source>
        <dbReference type="ARBA" id="ARBA00022490"/>
    </source>
</evidence>
<dbReference type="AlphaFoldDB" id="A0AA88AE59"/>
<evidence type="ECO:0000256" key="2">
    <source>
        <dbReference type="ARBA" id="ARBA00004496"/>
    </source>
</evidence>
<proteinExistence type="inferred from homology"/>
<evidence type="ECO:0000313" key="11">
    <source>
        <dbReference type="Proteomes" id="UP001187192"/>
    </source>
</evidence>
<dbReference type="InterPro" id="IPR049318">
    <property type="entry name" value="GCIP_C"/>
</dbReference>
<dbReference type="PANTHER" id="PTHR15492">
    <property type="entry name" value="CYCLIN D1-BINDING PROTEIN 1"/>
    <property type="match status" value="1"/>
</dbReference>
<keyword evidence="5" id="KW-0539">Nucleus</keyword>
<dbReference type="GO" id="GO:0005737">
    <property type="term" value="C:cytoplasm"/>
    <property type="evidence" value="ECO:0007669"/>
    <property type="project" value="UniProtKB-SubCell"/>
</dbReference>
<evidence type="ECO:0000256" key="5">
    <source>
        <dbReference type="ARBA" id="ARBA00023242"/>
    </source>
</evidence>
<dbReference type="Pfam" id="PF13324">
    <property type="entry name" value="GCIP_N"/>
    <property type="match status" value="1"/>
</dbReference>
<name>A0AA88AE59_FICCA</name>